<proteinExistence type="predicted"/>
<dbReference type="Proteomes" id="UP001180020">
    <property type="component" value="Unassembled WGS sequence"/>
</dbReference>
<keyword evidence="3" id="KW-0694">RNA-binding</keyword>
<dbReference type="InterPro" id="IPR035979">
    <property type="entry name" value="RBD_domain_sf"/>
</dbReference>
<dbReference type="InterPro" id="IPR000504">
    <property type="entry name" value="RRM_dom"/>
</dbReference>
<dbReference type="PROSITE" id="PS50102">
    <property type="entry name" value="RRM"/>
    <property type="match status" value="1"/>
</dbReference>
<dbReference type="GO" id="GO:0017069">
    <property type="term" value="F:snRNA binding"/>
    <property type="evidence" value="ECO:0007669"/>
    <property type="project" value="TreeGrafter"/>
</dbReference>
<dbReference type="GO" id="GO:0000398">
    <property type="term" value="P:mRNA splicing, via spliceosome"/>
    <property type="evidence" value="ECO:0007669"/>
    <property type="project" value="TreeGrafter"/>
</dbReference>
<dbReference type="SUPFAM" id="SSF54928">
    <property type="entry name" value="RNA-binding domain, RBD"/>
    <property type="match status" value="1"/>
</dbReference>
<dbReference type="GO" id="GO:0071011">
    <property type="term" value="C:precatalytic spliceosome"/>
    <property type="evidence" value="ECO:0007669"/>
    <property type="project" value="TreeGrafter"/>
</dbReference>
<gene>
    <name evidence="5" type="ORF">QJS10_CPB04g01853</name>
</gene>
<sequence length="121" mass="14187">MSMSRYGRVKNLRLVRHIVTGASRGYAFIEYETEKEMRRAYEVTESESDSSLKHFFEEEALGVRRNRVNFGLEDEKGHSEHPYHYCLSFDETLLLCRSYAIDTVLVVGETSFEWQTLHSII</sequence>
<dbReference type="InterPro" id="IPR012677">
    <property type="entry name" value="Nucleotide-bd_a/b_plait_sf"/>
</dbReference>
<evidence type="ECO:0000256" key="2">
    <source>
        <dbReference type="ARBA" id="ARBA00023242"/>
    </source>
</evidence>
<evidence type="ECO:0000313" key="5">
    <source>
        <dbReference type="EMBL" id="KAK1318509.1"/>
    </source>
</evidence>
<dbReference type="GO" id="GO:0003729">
    <property type="term" value="F:mRNA binding"/>
    <property type="evidence" value="ECO:0007669"/>
    <property type="project" value="TreeGrafter"/>
</dbReference>
<evidence type="ECO:0000256" key="1">
    <source>
        <dbReference type="ARBA" id="ARBA00004123"/>
    </source>
</evidence>
<keyword evidence="2" id="KW-0539">Nucleus</keyword>
<organism evidence="5 6">
    <name type="scientific">Acorus calamus</name>
    <name type="common">Sweet flag</name>
    <dbReference type="NCBI Taxonomy" id="4465"/>
    <lineage>
        <taxon>Eukaryota</taxon>
        <taxon>Viridiplantae</taxon>
        <taxon>Streptophyta</taxon>
        <taxon>Embryophyta</taxon>
        <taxon>Tracheophyta</taxon>
        <taxon>Spermatophyta</taxon>
        <taxon>Magnoliopsida</taxon>
        <taxon>Liliopsida</taxon>
        <taxon>Acoraceae</taxon>
        <taxon>Acorus</taxon>
    </lineage>
</organism>
<protein>
    <recommendedName>
        <fullName evidence="4">RRM domain-containing protein</fullName>
    </recommendedName>
</protein>
<dbReference type="InterPro" id="IPR051183">
    <property type="entry name" value="U1_U11-U12_snRNP_70-35kDa"/>
</dbReference>
<accession>A0AAV9EZV4</accession>
<dbReference type="Gene3D" id="3.30.70.330">
    <property type="match status" value="1"/>
</dbReference>
<comment type="caution">
    <text evidence="5">The sequence shown here is derived from an EMBL/GenBank/DDBJ whole genome shotgun (WGS) entry which is preliminary data.</text>
</comment>
<keyword evidence="6" id="KW-1185">Reference proteome</keyword>
<feature type="domain" description="RRM" evidence="4">
    <location>
        <begin position="1"/>
        <end position="68"/>
    </location>
</feature>
<evidence type="ECO:0000313" key="6">
    <source>
        <dbReference type="Proteomes" id="UP001180020"/>
    </source>
</evidence>
<dbReference type="AlphaFoldDB" id="A0AAV9EZV4"/>
<evidence type="ECO:0000259" key="4">
    <source>
        <dbReference type="PROSITE" id="PS50102"/>
    </source>
</evidence>
<evidence type="ECO:0000256" key="3">
    <source>
        <dbReference type="PROSITE-ProRule" id="PRU00176"/>
    </source>
</evidence>
<name>A0AAV9EZV4_ACOCL</name>
<dbReference type="EMBL" id="JAUJYO010000004">
    <property type="protein sequence ID" value="KAK1318509.1"/>
    <property type="molecule type" value="Genomic_DNA"/>
</dbReference>
<reference evidence="5" key="1">
    <citation type="journal article" date="2023" name="Nat. Commun.">
        <title>Diploid and tetraploid genomes of Acorus and the evolution of monocots.</title>
        <authorList>
            <person name="Ma L."/>
            <person name="Liu K.W."/>
            <person name="Li Z."/>
            <person name="Hsiao Y.Y."/>
            <person name="Qi Y."/>
            <person name="Fu T."/>
            <person name="Tang G.D."/>
            <person name="Zhang D."/>
            <person name="Sun W.H."/>
            <person name="Liu D.K."/>
            <person name="Li Y."/>
            <person name="Chen G.Z."/>
            <person name="Liu X.D."/>
            <person name="Liao X.Y."/>
            <person name="Jiang Y.T."/>
            <person name="Yu X."/>
            <person name="Hao Y."/>
            <person name="Huang J."/>
            <person name="Zhao X.W."/>
            <person name="Ke S."/>
            <person name="Chen Y.Y."/>
            <person name="Wu W.L."/>
            <person name="Hsu J.L."/>
            <person name="Lin Y.F."/>
            <person name="Huang M.D."/>
            <person name="Li C.Y."/>
            <person name="Huang L."/>
            <person name="Wang Z.W."/>
            <person name="Zhao X."/>
            <person name="Zhong W.Y."/>
            <person name="Peng D.H."/>
            <person name="Ahmad S."/>
            <person name="Lan S."/>
            <person name="Zhang J.S."/>
            <person name="Tsai W.C."/>
            <person name="Van de Peer Y."/>
            <person name="Liu Z.J."/>
        </authorList>
    </citation>
    <scope>NUCLEOTIDE SEQUENCE</scope>
    <source>
        <strain evidence="5">CP</strain>
    </source>
</reference>
<dbReference type="Pfam" id="PF00076">
    <property type="entry name" value="RRM_1"/>
    <property type="match status" value="1"/>
</dbReference>
<comment type="subcellular location">
    <subcellularLocation>
        <location evidence="1">Nucleus</location>
    </subcellularLocation>
</comment>
<reference evidence="5" key="2">
    <citation type="submission" date="2023-06" db="EMBL/GenBank/DDBJ databases">
        <authorList>
            <person name="Ma L."/>
            <person name="Liu K.-W."/>
            <person name="Li Z."/>
            <person name="Hsiao Y.-Y."/>
            <person name="Qi Y."/>
            <person name="Fu T."/>
            <person name="Tang G."/>
            <person name="Zhang D."/>
            <person name="Sun W.-H."/>
            <person name="Liu D.-K."/>
            <person name="Li Y."/>
            <person name="Chen G.-Z."/>
            <person name="Liu X.-D."/>
            <person name="Liao X.-Y."/>
            <person name="Jiang Y.-T."/>
            <person name="Yu X."/>
            <person name="Hao Y."/>
            <person name="Huang J."/>
            <person name="Zhao X.-W."/>
            <person name="Ke S."/>
            <person name="Chen Y.-Y."/>
            <person name="Wu W.-L."/>
            <person name="Hsu J.-L."/>
            <person name="Lin Y.-F."/>
            <person name="Huang M.-D."/>
            <person name="Li C.-Y."/>
            <person name="Huang L."/>
            <person name="Wang Z.-W."/>
            <person name="Zhao X."/>
            <person name="Zhong W.-Y."/>
            <person name="Peng D.-H."/>
            <person name="Ahmad S."/>
            <person name="Lan S."/>
            <person name="Zhang J.-S."/>
            <person name="Tsai W.-C."/>
            <person name="Van De Peer Y."/>
            <person name="Liu Z.-J."/>
        </authorList>
    </citation>
    <scope>NUCLEOTIDE SEQUENCE</scope>
    <source>
        <strain evidence="5">CP</strain>
        <tissue evidence="5">Leaves</tissue>
    </source>
</reference>
<dbReference type="PANTHER" id="PTHR13952:SF6">
    <property type="entry name" value="U11_U12 SMALL NUCLEAR RIBONUCLEOPROTEIN 35 KDA PROTEIN"/>
    <property type="match status" value="1"/>
</dbReference>
<dbReference type="PANTHER" id="PTHR13952">
    <property type="entry name" value="U1 SMALL NUCLEAR RIBONUCLEOPROTEIN 70 KD"/>
    <property type="match status" value="1"/>
</dbReference>